<feature type="domain" description="CCDC113/CCDC96 coiled-coil" evidence="8">
    <location>
        <begin position="252"/>
        <end position="418"/>
    </location>
</feature>
<gene>
    <name evidence="9" type="ORF">WH47_08759</name>
</gene>
<reference evidence="9 10" key="1">
    <citation type="submission" date="2015-07" db="EMBL/GenBank/DDBJ databases">
        <title>The genome of Habropoda laboriosa.</title>
        <authorList>
            <person name="Pan H."/>
            <person name="Kapheim K."/>
        </authorList>
    </citation>
    <scope>NUCLEOTIDE SEQUENCE [LARGE SCALE GENOMIC DNA]</scope>
    <source>
        <strain evidence="9">0110345459</strain>
    </source>
</reference>
<organism evidence="9 10">
    <name type="scientific">Habropoda laboriosa</name>
    <dbReference type="NCBI Taxonomy" id="597456"/>
    <lineage>
        <taxon>Eukaryota</taxon>
        <taxon>Metazoa</taxon>
        <taxon>Ecdysozoa</taxon>
        <taxon>Arthropoda</taxon>
        <taxon>Hexapoda</taxon>
        <taxon>Insecta</taxon>
        <taxon>Pterygota</taxon>
        <taxon>Neoptera</taxon>
        <taxon>Endopterygota</taxon>
        <taxon>Hymenoptera</taxon>
        <taxon>Apocrita</taxon>
        <taxon>Aculeata</taxon>
        <taxon>Apoidea</taxon>
        <taxon>Anthophila</taxon>
        <taxon>Apidae</taxon>
        <taxon>Habropoda</taxon>
    </lineage>
</organism>
<dbReference type="Pfam" id="PF13870">
    <property type="entry name" value="CCDC113_CCDC96_CC"/>
    <property type="match status" value="1"/>
</dbReference>
<dbReference type="InterPro" id="IPR051885">
    <property type="entry name" value="CC_CF"/>
</dbReference>
<dbReference type="PANTHER" id="PTHR15654:SF2">
    <property type="entry name" value="COILED-COIL DOMAIN-CONTAINING PROTEIN 113"/>
    <property type="match status" value="1"/>
</dbReference>
<dbReference type="AlphaFoldDB" id="A0A0L7R664"/>
<evidence type="ECO:0000256" key="7">
    <source>
        <dbReference type="SAM" id="Coils"/>
    </source>
</evidence>
<dbReference type="InterPro" id="IPR025254">
    <property type="entry name" value="CCDC113/CCDC96_CC"/>
</dbReference>
<dbReference type="OrthoDB" id="10259713at2759"/>
<comment type="subcellular location">
    <subcellularLocation>
        <location evidence="1">Cell projection</location>
        <location evidence="1">Cilium</location>
    </subcellularLocation>
</comment>
<accession>A0A0L7R664</accession>
<keyword evidence="10" id="KW-1185">Reference proteome</keyword>
<dbReference type="EMBL" id="KQ414646">
    <property type="protein sequence ID" value="KOC66367.1"/>
    <property type="molecule type" value="Genomic_DNA"/>
</dbReference>
<evidence type="ECO:0000256" key="4">
    <source>
        <dbReference type="ARBA" id="ARBA00023273"/>
    </source>
</evidence>
<dbReference type="GO" id="GO:0036064">
    <property type="term" value="C:ciliary basal body"/>
    <property type="evidence" value="ECO:0007669"/>
    <property type="project" value="TreeGrafter"/>
</dbReference>
<evidence type="ECO:0000313" key="9">
    <source>
        <dbReference type="EMBL" id="KOC66367.1"/>
    </source>
</evidence>
<keyword evidence="4" id="KW-0966">Cell projection</keyword>
<dbReference type="STRING" id="597456.A0A0L7R664"/>
<evidence type="ECO:0000313" key="10">
    <source>
        <dbReference type="Proteomes" id="UP000053825"/>
    </source>
</evidence>
<evidence type="ECO:0000256" key="5">
    <source>
        <dbReference type="ARBA" id="ARBA00044506"/>
    </source>
</evidence>
<feature type="coiled-coil region" evidence="7">
    <location>
        <begin position="173"/>
        <end position="225"/>
    </location>
</feature>
<evidence type="ECO:0000259" key="8">
    <source>
        <dbReference type="Pfam" id="PF13870"/>
    </source>
</evidence>
<dbReference type="GO" id="GO:0060271">
    <property type="term" value="P:cilium assembly"/>
    <property type="evidence" value="ECO:0007669"/>
    <property type="project" value="TreeGrafter"/>
</dbReference>
<dbReference type="PANTHER" id="PTHR15654">
    <property type="entry name" value="COILED-COIL DOMAIN-CONTAINING PROTEIN 113-RELATED"/>
    <property type="match status" value="1"/>
</dbReference>
<evidence type="ECO:0000256" key="2">
    <source>
        <dbReference type="ARBA" id="ARBA00022794"/>
    </source>
</evidence>
<evidence type="ECO:0000256" key="1">
    <source>
        <dbReference type="ARBA" id="ARBA00004138"/>
    </source>
</evidence>
<keyword evidence="2" id="KW-0970">Cilium biogenesis/degradation</keyword>
<name>A0A0L7R664_9HYME</name>
<sequence length="498" mass="58182">MSIRDSIQSISSRRMQKHDDEINYDVMTMEEMQQMQDNLLQKIWMLSLENDVYERYLNRQDPQIIRTITNILERAKITRRVTGHLVPRSSRMSFRESIANLRGGSKHSIATASSAGSLHSLSRFGTPSLLTVGTYGEATKLVGRINFYLKIKCLSCEILGILLFCEITMAHRMAMAKKELEQLKKKLDHLKQFARKREEIMRAEIEEIEIRINEAHETKEEFEEEVVVKGVDPITGKIPAERVTRFFEDWLRSANTIIERLRLKSATARTQIRKARRQLAQREELGESLHAVDFEKLNIENQDYVKMLEEKSVYVIDMKKIAGHYHLKLTQHKQKLNDLLFTLNAVKREILLKQKQIEELEDEHVAVNLNRKRMSKQLETLLNFMDNYIAPDIQDFVELQEQYAALQRTYKLLQRRRNIEKIIYEAYRKQIQIRKKSSDHPKRRHEESVGHDIPDNFLKIATYVSLDLAKVFAGTHEDAIISVKKITQPCTVTGYATG</sequence>
<evidence type="ECO:0000256" key="3">
    <source>
        <dbReference type="ARBA" id="ARBA00023054"/>
    </source>
</evidence>
<dbReference type="Proteomes" id="UP000053825">
    <property type="component" value="Unassembled WGS sequence"/>
</dbReference>
<keyword evidence="3 7" id="KW-0175">Coiled coil</keyword>
<proteinExistence type="inferred from homology"/>
<comment type="similarity">
    <text evidence="5">Belongs to the CFAP263 family.</text>
</comment>
<feature type="coiled-coil region" evidence="7">
    <location>
        <begin position="343"/>
        <end position="416"/>
    </location>
</feature>
<evidence type="ECO:0000256" key="6">
    <source>
        <dbReference type="ARBA" id="ARBA00044798"/>
    </source>
</evidence>
<dbReference type="GO" id="GO:0005930">
    <property type="term" value="C:axoneme"/>
    <property type="evidence" value="ECO:0007669"/>
    <property type="project" value="TreeGrafter"/>
</dbReference>
<protein>
    <recommendedName>
        <fullName evidence="6">Cilia- and flagella-associated protein 263</fullName>
    </recommendedName>
</protein>